<dbReference type="KEGG" id="ppru:FDP22_22900"/>
<dbReference type="EMBL" id="CP040822">
    <property type="protein sequence ID" value="QDL94724.1"/>
    <property type="molecule type" value="Genomic_DNA"/>
</dbReference>
<dbReference type="PANTHER" id="PTHR36836:SF1">
    <property type="entry name" value="COLANIC ACID BIOSYNTHESIS PROTEIN WCAK"/>
    <property type="match status" value="1"/>
</dbReference>
<dbReference type="Pfam" id="PF04230">
    <property type="entry name" value="PS_pyruv_trans"/>
    <property type="match status" value="1"/>
</dbReference>
<name>A0A5B8G3K1_9RHOB</name>
<keyword evidence="2" id="KW-0808">Transferase</keyword>
<keyword evidence="2" id="KW-0614">Plasmid</keyword>
<protein>
    <submittedName>
        <fullName evidence="2">Polysaccharide pyruvyl transferase family protein</fullName>
    </submittedName>
</protein>
<feature type="domain" description="Polysaccharide pyruvyl transferase" evidence="1">
    <location>
        <begin position="14"/>
        <end position="331"/>
    </location>
</feature>
<evidence type="ECO:0000313" key="3">
    <source>
        <dbReference type="Proteomes" id="UP000305888"/>
    </source>
</evidence>
<evidence type="ECO:0000259" key="1">
    <source>
        <dbReference type="Pfam" id="PF04230"/>
    </source>
</evidence>
<geneLocation type="plasmid" evidence="3">
    <name>pd4m1d</name>
</geneLocation>
<sequence>MVRVVNFAVRYSANVGDGLIADCLSHAMTRLAPGLEMVSVDLAGRSRHGEATVRGRGMKLRVLNALPAPVRARAVELVLGRFLDRVGPRWRAALGGADLAVFGGGQIFSDADLNFPLKIARAAGLCASAGVPMAVFAAGVARNWSPRGRALFGTVAQGDLRHVALRDGFSREAWSAQMGGAGPHPEICRDPGLLAASCYGRPAPGAEPGPVGICITDPAVLTYHADMAVAGGARADALLAATALALVARGHRVRLFCNGAVEDREALARLAAHPEVAARVAGGWLDIAPPPATPAELAGIIAPMKAVLAHRLHATIVAHAYAIPAVGLSWDRKLVSFFASVGRGAHAVQGPAGAQDLADLVLRAIAEGIDPAAHAVHLDETWAGVARMLAVTGLAARPPGLRAVSGAGA</sequence>
<gene>
    <name evidence="2" type="ORF">FDP22_22900</name>
</gene>
<proteinExistence type="predicted"/>
<dbReference type="GO" id="GO:0016740">
    <property type="term" value="F:transferase activity"/>
    <property type="evidence" value="ECO:0007669"/>
    <property type="project" value="UniProtKB-KW"/>
</dbReference>
<dbReference type="RefSeq" id="WP_138578712.1">
    <property type="nucleotide sequence ID" value="NZ_CP040822.1"/>
</dbReference>
<dbReference type="InterPro" id="IPR007345">
    <property type="entry name" value="Polysacch_pyruvyl_Trfase"/>
</dbReference>
<dbReference type="AlphaFoldDB" id="A0A5B8G3K1"/>
<dbReference type="PANTHER" id="PTHR36836">
    <property type="entry name" value="COLANIC ACID BIOSYNTHESIS PROTEIN WCAK"/>
    <property type="match status" value="1"/>
</dbReference>
<organism evidence="2 3">
    <name type="scientific">Paroceanicella profunda</name>
    <dbReference type="NCBI Taxonomy" id="2579971"/>
    <lineage>
        <taxon>Bacteria</taxon>
        <taxon>Pseudomonadati</taxon>
        <taxon>Pseudomonadota</taxon>
        <taxon>Alphaproteobacteria</taxon>
        <taxon>Rhodobacterales</taxon>
        <taxon>Paracoccaceae</taxon>
        <taxon>Paroceanicella</taxon>
    </lineage>
</organism>
<evidence type="ECO:0000313" key="2">
    <source>
        <dbReference type="EMBL" id="QDL94724.1"/>
    </source>
</evidence>
<dbReference type="OrthoDB" id="1814359at2"/>
<accession>A0A5B8G3K1</accession>
<keyword evidence="3" id="KW-1185">Reference proteome</keyword>
<dbReference type="Proteomes" id="UP000305888">
    <property type="component" value="Plasmid pD4M1D"/>
</dbReference>
<reference evidence="2 3" key="1">
    <citation type="submission" date="2019-06" db="EMBL/GenBank/DDBJ databases">
        <title>Genome sequence of Rhodobacteraceae bacterium D4M1.</title>
        <authorList>
            <person name="Cao J."/>
        </authorList>
    </citation>
    <scope>NUCLEOTIDE SEQUENCE [LARGE SCALE GENOMIC DNA]</scope>
    <source>
        <strain evidence="2 3">D4M1</strain>
        <plasmid evidence="3">pd4m1d</plasmid>
    </source>
</reference>